<comment type="caution">
    <text evidence="5">The sequence shown here is derived from an EMBL/GenBank/DDBJ whole genome shotgun (WGS) entry which is preliminary data.</text>
</comment>
<dbReference type="Proteomes" id="UP000075613">
    <property type="component" value="Unassembled WGS sequence"/>
</dbReference>
<evidence type="ECO:0000256" key="4">
    <source>
        <dbReference type="PROSITE-ProRule" id="PRU00504"/>
    </source>
</evidence>
<keyword evidence="1" id="KW-0732">Signal</keyword>
<dbReference type="CDD" id="cd14958">
    <property type="entry name" value="NHL_PAL_like"/>
    <property type="match status" value="1"/>
</dbReference>
<dbReference type="InterPro" id="IPR001258">
    <property type="entry name" value="NHL_repeat"/>
</dbReference>
<dbReference type="SUPFAM" id="SSF101898">
    <property type="entry name" value="NHL repeat"/>
    <property type="match status" value="1"/>
</dbReference>
<keyword evidence="6" id="KW-1185">Reference proteome</keyword>
<reference evidence="5 6" key="1">
    <citation type="journal article" date="2015" name="Int. J. Syst. Evol. Microbiol.">
        <title>Burkholderia monticola sp. nov., isolated from mountain soil.</title>
        <authorList>
            <person name="Baek I."/>
            <person name="Seo B."/>
            <person name="Lee I."/>
            <person name="Yi H."/>
            <person name="Chun J."/>
        </authorList>
    </citation>
    <scope>NUCLEOTIDE SEQUENCE [LARGE SCALE GENOMIC DNA]</scope>
    <source>
        <strain evidence="5 6">JC2948</strain>
    </source>
</reference>
<protein>
    <recommendedName>
        <fullName evidence="7">6-bladed beta-propeller</fullName>
    </recommendedName>
</protein>
<sequence>MATIVGGGEFTYETVDGWAKMPTGWEMGEVAAVGVDRHDNVYVFNRGLHPMIVFDRNGEFLRSWGEGVYVRPHGVHMGPDDTIYLTDDGGSAVYKCDLHGKTLMTIGLPGKPTPFMSGQPFNHCTHTALAPNGDIFVSDGYGNARIHKYTPDGKLIKSWGEPGCEPGQFNLPHNISCDEDGWLYVADRENHRIQIFDSDGRFETQWHNLHRPNGMYMPRGKCPLCYVGETGPMYGFNRGAPNLGPRLSILSNKGEVLIRIQSTPSAGTNPGQFLSVHGVAVDSHGDIYVGETSYTSWPLLFPDKPMPTRLRSLQKFARIAPRSEAPVRR</sequence>
<evidence type="ECO:0000256" key="2">
    <source>
        <dbReference type="ARBA" id="ARBA00022737"/>
    </source>
</evidence>
<dbReference type="InterPro" id="IPR011042">
    <property type="entry name" value="6-blade_b-propeller_TolB-like"/>
</dbReference>
<dbReference type="Gene3D" id="2.120.10.30">
    <property type="entry name" value="TolB, C-terminal domain"/>
    <property type="match status" value="1"/>
</dbReference>
<dbReference type="EMBL" id="LRBG01000031">
    <property type="protein sequence ID" value="KXU85538.1"/>
    <property type="molecule type" value="Genomic_DNA"/>
</dbReference>
<gene>
    <name evidence="5" type="ORF">CI15_20490</name>
</gene>
<accession>A0A149PKJ2</accession>
<evidence type="ECO:0000256" key="3">
    <source>
        <dbReference type="ARBA" id="ARBA00023180"/>
    </source>
</evidence>
<dbReference type="AlphaFoldDB" id="A0A149PKJ2"/>
<evidence type="ECO:0008006" key="7">
    <source>
        <dbReference type="Google" id="ProtNLM"/>
    </source>
</evidence>
<feature type="repeat" description="NHL" evidence="4">
    <location>
        <begin position="160"/>
        <end position="199"/>
    </location>
</feature>
<evidence type="ECO:0000313" key="6">
    <source>
        <dbReference type="Proteomes" id="UP000075613"/>
    </source>
</evidence>
<name>A0A149PKJ2_9BURK</name>
<dbReference type="OrthoDB" id="9768084at2"/>
<dbReference type="PANTHER" id="PTHR10680">
    <property type="entry name" value="PEPTIDYL-GLYCINE ALPHA-AMIDATING MONOOXYGENASE"/>
    <property type="match status" value="1"/>
</dbReference>
<proteinExistence type="predicted"/>
<evidence type="ECO:0000313" key="5">
    <source>
        <dbReference type="EMBL" id="KXU85538.1"/>
    </source>
</evidence>
<organism evidence="5 6">
    <name type="scientific">Paraburkholderia monticola</name>
    <dbReference type="NCBI Taxonomy" id="1399968"/>
    <lineage>
        <taxon>Bacteria</taxon>
        <taxon>Pseudomonadati</taxon>
        <taxon>Pseudomonadota</taxon>
        <taxon>Betaproteobacteria</taxon>
        <taxon>Burkholderiales</taxon>
        <taxon>Burkholderiaceae</taxon>
        <taxon>Paraburkholderia</taxon>
    </lineage>
</organism>
<keyword evidence="3" id="KW-0325">Glycoprotein</keyword>
<evidence type="ECO:0000256" key="1">
    <source>
        <dbReference type="ARBA" id="ARBA00022729"/>
    </source>
</evidence>
<dbReference type="Pfam" id="PF01436">
    <property type="entry name" value="NHL"/>
    <property type="match status" value="1"/>
</dbReference>
<dbReference type="PANTHER" id="PTHR10680:SF38">
    <property type="entry name" value="BLL1368 PROTEIN"/>
    <property type="match status" value="1"/>
</dbReference>
<dbReference type="STRING" id="1399968.CI15_20490"/>
<dbReference type="PROSITE" id="PS51125">
    <property type="entry name" value="NHL"/>
    <property type="match status" value="1"/>
</dbReference>
<dbReference type="RefSeq" id="WP_062130290.1">
    <property type="nucleotide sequence ID" value="NZ_LRBG01000031.1"/>
</dbReference>
<keyword evidence="2" id="KW-0677">Repeat</keyword>